<dbReference type="Proteomes" id="UP000813672">
    <property type="component" value="Unassembled WGS sequence"/>
</dbReference>
<evidence type="ECO:0000313" key="1">
    <source>
        <dbReference type="EMBL" id="MCE8540222.1"/>
    </source>
</evidence>
<protein>
    <recommendedName>
        <fullName evidence="3">Uracil-DNA glycosylase-like domain-containing protein</fullName>
    </recommendedName>
</protein>
<organism evidence="1 2">
    <name type="scientific">Ruegeria pomeroyi</name>
    <dbReference type="NCBI Taxonomy" id="89184"/>
    <lineage>
        <taxon>Bacteria</taxon>
        <taxon>Pseudomonadati</taxon>
        <taxon>Pseudomonadota</taxon>
        <taxon>Alphaproteobacteria</taxon>
        <taxon>Rhodobacterales</taxon>
        <taxon>Roseobacteraceae</taxon>
        <taxon>Ruegeria</taxon>
    </lineage>
</organism>
<name>A0A9Q3WSU2_9RHOB</name>
<evidence type="ECO:0000313" key="2">
    <source>
        <dbReference type="Proteomes" id="UP000813672"/>
    </source>
</evidence>
<accession>A0A9Q3WSU2</accession>
<proteinExistence type="predicted"/>
<comment type="caution">
    <text evidence="1">The sequence shown here is derived from an EMBL/GenBank/DDBJ whole genome shotgun (WGS) entry which is preliminary data.</text>
</comment>
<evidence type="ECO:0008006" key="3">
    <source>
        <dbReference type="Google" id="ProtNLM"/>
    </source>
</evidence>
<sequence length="268" mass="29250">MDQNPANHFLPLIAAMSPAELEHEIERPSKLQMQQVQYVRSRIDIAYAPFDYINSGALLAIVGITPGRQQMGNALRECHKHLRAGVDGITALAAAKVFASFSGPMRANLVAMLDEIGVHRLIGVESTASLWTDRSELAHFTSALRYPVFVDGKNYSGAPDMTGVPVMREQLDTFLADELRALPKAIFVPLGPKVSAALEMAADRAGIDRTRILSGLPHPSGANAERIAYFLGRKPRATLSSKMNPDKIDAARASITRKIRKMEAQHGL</sequence>
<dbReference type="AlphaFoldDB" id="A0A9Q3WSU2"/>
<dbReference type="RefSeq" id="WP_234222134.1">
    <property type="nucleotide sequence ID" value="NZ_JAGQAF010000027.1"/>
</dbReference>
<dbReference type="EMBL" id="JAGQAF010000027">
    <property type="protein sequence ID" value="MCE8540222.1"/>
    <property type="molecule type" value="Genomic_DNA"/>
</dbReference>
<reference evidence="1" key="1">
    <citation type="journal article" date="2021" name="Environ. Microbiol.">
        <title>Cryptic niche differentiation of novel sediment ecotypes of Rugeria pomeroyi correlates with nitrate respiration.</title>
        <authorList>
            <person name="Lin X."/>
            <person name="McNichol J."/>
            <person name="Chu X."/>
            <person name="Qian Y."/>
            <person name="Luo H."/>
        </authorList>
    </citation>
    <scope>NUCLEOTIDE SEQUENCE</scope>
    <source>
        <strain evidence="1">SZCCDBB064</strain>
    </source>
</reference>
<gene>
    <name evidence="1" type="ORF">KBY27_22385</name>
</gene>